<dbReference type="EMBL" id="UINC01066879">
    <property type="protein sequence ID" value="SVB98009.1"/>
    <property type="molecule type" value="Genomic_DNA"/>
</dbReference>
<evidence type="ECO:0000313" key="8">
    <source>
        <dbReference type="EMBL" id="SVB98009.1"/>
    </source>
</evidence>
<evidence type="ECO:0000256" key="3">
    <source>
        <dbReference type="ARBA" id="ARBA00022692"/>
    </source>
</evidence>
<dbReference type="PRINTS" id="PR00781">
    <property type="entry name" value="LIPOSIGPTASE"/>
</dbReference>
<dbReference type="AlphaFoldDB" id="A0A382IFC6"/>
<reference evidence="8" key="1">
    <citation type="submission" date="2018-05" db="EMBL/GenBank/DDBJ databases">
        <authorList>
            <person name="Lanie J.A."/>
            <person name="Ng W.-L."/>
            <person name="Kazmierczak K.M."/>
            <person name="Andrzejewski T.M."/>
            <person name="Davidsen T.M."/>
            <person name="Wayne K.J."/>
            <person name="Tettelin H."/>
            <person name="Glass J.I."/>
            <person name="Rusch D."/>
            <person name="Podicherti R."/>
            <person name="Tsui H.-C.T."/>
            <person name="Winkler M.E."/>
        </authorList>
    </citation>
    <scope>NUCLEOTIDE SEQUENCE</scope>
</reference>
<keyword evidence="1" id="KW-1003">Cell membrane</keyword>
<dbReference type="GO" id="GO:0016020">
    <property type="term" value="C:membrane"/>
    <property type="evidence" value="ECO:0007669"/>
    <property type="project" value="InterPro"/>
</dbReference>
<keyword evidence="6 7" id="KW-0472">Membrane</keyword>
<keyword evidence="4" id="KW-0378">Hydrolase</keyword>
<keyword evidence="2" id="KW-0645">Protease</keyword>
<dbReference type="GO" id="GO:0004190">
    <property type="term" value="F:aspartic-type endopeptidase activity"/>
    <property type="evidence" value="ECO:0007669"/>
    <property type="project" value="InterPro"/>
</dbReference>
<dbReference type="InterPro" id="IPR001872">
    <property type="entry name" value="Peptidase_A8"/>
</dbReference>
<evidence type="ECO:0000256" key="6">
    <source>
        <dbReference type="ARBA" id="ARBA00023136"/>
    </source>
</evidence>
<dbReference type="PANTHER" id="PTHR33695:SF1">
    <property type="entry name" value="LIPOPROTEIN SIGNAL PEPTIDASE"/>
    <property type="match status" value="1"/>
</dbReference>
<evidence type="ECO:0000256" key="4">
    <source>
        <dbReference type="ARBA" id="ARBA00022801"/>
    </source>
</evidence>
<evidence type="ECO:0000256" key="1">
    <source>
        <dbReference type="ARBA" id="ARBA00022475"/>
    </source>
</evidence>
<gene>
    <name evidence="8" type="ORF">METZ01_LOCUS250863</name>
</gene>
<protein>
    <recommendedName>
        <fullName evidence="9">Signal peptidase II</fullName>
    </recommendedName>
</protein>
<dbReference type="Pfam" id="PF01252">
    <property type="entry name" value="Peptidase_A8"/>
    <property type="match status" value="1"/>
</dbReference>
<dbReference type="NCBIfam" id="TIGR00077">
    <property type="entry name" value="lspA"/>
    <property type="match status" value="1"/>
</dbReference>
<evidence type="ECO:0000256" key="5">
    <source>
        <dbReference type="ARBA" id="ARBA00022989"/>
    </source>
</evidence>
<sequence length="157" mass="17999">MFRWLILSIVIIVLDQVTKFYAVQSLVLHESKYIYDGFNLTLMYNSGAAFSFLSDAGGWQRWFFIGVSCFISIVIVIWMYNSLAKGRWLLFALAFILGGALGNLWDRLTLGYVVDFIEVYYKDLYWPAFNVADSAITIGAIMLVLDVLFTDRTRTTL</sequence>
<accession>A0A382IFC6</accession>
<dbReference type="PANTHER" id="PTHR33695">
    <property type="entry name" value="LIPOPROTEIN SIGNAL PEPTIDASE"/>
    <property type="match status" value="1"/>
</dbReference>
<dbReference type="GO" id="GO:0006508">
    <property type="term" value="P:proteolysis"/>
    <property type="evidence" value="ECO:0007669"/>
    <property type="project" value="UniProtKB-KW"/>
</dbReference>
<evidence type="ECO:0008006" key="9">
    <source>
        <dbReference type="Google" id="ProtNLM"/>
    </source>
</evidence>
<feature type="transmembrane region" description="Helical" evidence="7">
    <location>
        <begin position="125"/>
        <end position="149"/>
    </location>
</feature>
<proteinExistence type="inferred from homology"/>
<dbReference type="HAMAP" id="MF_00161">
    <property type="entry name" value="LspA"/>
    <property type="match status" value="1"/>
</dbReference>
<feature type="transmembrane region" description="Helical" evidence="7">
    <location>
        <begin position="88"/>
        <end position="105"/>
    </location>
</feature>
<evidence type="ECO:0000256" key="2">
    <source>
        <dbReference type="ARBA" id="ARBA00022670"/>
    </source>
</evidence>
<keyword evidence="3 7" id="KW-0812">Transmembrane</keyword>
<feature type="transmembrane region" description="Helical" evidence="7">
    <location>
        <begin position="62"/>
        <end position="81"/>
    </location>
</feature>
<organism evidence="8">
    <name type="scientific">marine metagenome</name>
    <dbReference type="NCBI Taxonomy" id="408172"/>
    <lineage>
        <taxon>unclassified sequences</taxon>
        <taxon>metagenomes</taxon>
        <taxon>ecological metagenomes</taxon>
    </lineage>
</organism>
<evidence type="ECO:0000256" key="7">
    <source>
        <dbReference type="SAM" id="Phobius"/>
    </source>
</evidence>
<name>A0A382IFC6_9ZZZZ</name>
<keyword evidence="5 7" id="KW-1133">Transmembrane helix</keyword>